<gene>
    <name evidence="2" type="ORF">COX80_03465</name>
</gene>
<feature type="transmembrane region" description="Helical" evidence="1">
    <location>
        <begin position="84"/>
        <end position="105"/>
    </location>
</feature>
<protein>
    <submittedName>
        <fullName evidence="2">Uncharacterized protein</fullName>
    </submittedName>
</protein>
<organism evidence="2 3">
    <name type="scientific">Candidatus Magasanikbacteria bacterium CG_4_10_14_0_2_um_filter_33_14</name>
    <dbReference type="NCBI Taxonomy" id="1974636"/>
    <lineage>
        <taxon>Bacteria</taxon>
        <taxon>Candidatus Magasanikiibacteriota</taxon>
    </lineage>
</organism>
<evidence type="ECO:0000313" key="2">
    <source>
        <dbReference type="EMBL" id="PIZ95763.1"/>
    </source>
</evidence>
<proteinExistence type="predicted"/>
<sequence>MAISVLLVAVAFAAAVISWVALVAFGTVPVMTMFTFAGEAFVDDSSTVEAGCEVPSLSTIGTKTSRIAVFCFVRCGNVSAFADVFVGLSVQICFSFVSGLILSIAREIVKCQFFL</sequence>
<name>A0A2M7VA66_9BACT</name>
<accession>A0A2M7VA66</accession>
<dbReference type="Proteomes" id="UP000231453">
    <property type="component" value="Unassembled WGS sequence"/>
</dbReference>
<evidence type="ECO:0000256" key="1">
    <source>
        <dbReference type="SAM" id="Phobius"/>
    </source>
</evidence>
<keyword evidence="1" id="KW-0812">Transmembrane</keyword>
<keyword evidence="1" id="KW-0472">Membrane</keyword>
<dbReference type="AlphaFoldDB" id="A0A2M7VA66"/>
<dbReference type="EMBL" id="PFPL01000045">
    <property type="protein sequence ID" value="PIZ95763.1"/>
    <property type="molecule type" value="Genomic_DNA"/>
</dbReference>
<keyword evidence="1" id="KW-1133">Transmembrane helix</keyword>
<evidence type="ECO:0000313" key="3">
    <source>
        <dbReference type="Proteomes" id="UP000231453"/>
    </source>
</evidence>
<comment type="caution">
    <text evidence="2">The sequence shown here is derived from an EMBL/GenBank/DDBJ whole genome shotgun (WGS) entry which is preliminary data.</text>
</comment>
<reference evidence="3" key="1">
    <citation type="submission" date="2017-09" db="EMBL/GenBank/DDBJ databases">
        <title>Depth-based differentiation of microbial function through sediment-hosted aquifers and enrichment of novel symbionts in the deep terrestrial subsurface.</title>
        <authorList>
            <person name="Probst A.J."/>
            <person name="Ladd B."/>
            <person name="Jarett J.K."/>
            <person name="Geller-Mcgrath D.E."/>
            <person name="Sieber C.M.K."/>
            <person name="Emerson J.B."/>
            <person name="Anantharaman K."/>
            <person name="Thomas B.C."/>
            <person name="Malmstrom R."/>
            <person name="Stieglmeier M."/>
            <person name="Klingl A."/>
            <person name="Woyke T."/>
            <person name="Ryan C.M."/>
            <person name="Banfield J.F."/>
        </authorList>
    </citation>
    <scope>NUCLEOTIDE SEQUENCE [LARGE SCALE GENOMIC DNA]</scope>
</reference>